<dbReference type="Proteomes" id="UP000270272">
    <property type="component" value="Chromosome"/>
</dbReference>
<evidence type="ECO:0000313" key="2">
    <source>
        <dbReference type="Proteomes" id="UP000270272"/>
    </source>
</evidence>
<name>A0A3S4J5K7_CITKO</name>
<dbReference type="AlphaFoldDB" id="A0A3S4J5K7"/>
<protein>
    <submittedName>
        <fullName evidence="1">Selenocysteine synthase [seryl-tRNASer selenium transferase]</fullName>
    </submittedName>
</protein>
<organism evidence="1 2">
    <name type="scientific">Citrobacter koseri</name>
    <name type="common">Citrobacter diversus</name>
    <dbReference type="NCBI Taxonomy" id="545"/>
    <lineage>
        <taxon>Bacteria</taxon>
        <taxon>Pseudomonadati</taxon>
        <taxon>Pseudomonadota</taxon>
        <taxon>Gammaproteobacteria</taxon>
        <taxon>Enterobacterales</taxon>
        <taxon>Enterobacteriaceae</taxon>
        <taxon>Citrobacter</taxon>
    </lineage>
</organism>
<reference evidence="1 2" key="1">
    <citation type="submission" date="2018-12" db="EMBL/GenBank/DDBJ databases">
        <authorList>
            <consortium name="Pathogen Informatics"/>
        </authorList>
    </citation>
    <scope>NUCLEOTIDE SEQUENCE [LARGE SCALE GENOMIC DNA]</scope>
    <source>
        <strain evidence="1 2">NCTC11075</strain>
    </source>
</reference>
<accession>A0A3S4J5K7</accession>
<proteinExistence type="predicted"/>
<evidence type="ECO:0000313" key="1">
    <source>
        <dbReference type="EMBL" id="VEB92952.1"/>
    </source>
</evidence>
<dbReference type="EMBL" id="LR134204">
    <property type="protein sequence ID" value="VEB92952.1"/>
    <property type="molecule type" value="Genomic_DNA"/>
</dbReference>
<keyword evidence="1" id="KW-0808">Transferase</keyword>
<sequence>MPPAILVEALKQGEYAIYFRGYKANEGIIEADVRSVNQAQLEIVARRIRDVINQEKKA</sequence>
<dbReference type="GO" id="GO:0016740">
    <property type="term" value="F:transferase activity"/>
    <property type="evidence" value="ECO:0007669"/>
    <property type="project" value="UniProtKB-KW"/>
</dbReference>
<gene>
    <name evidence="1" type="ORF">NCTC11075_03821</name>
</gene>